<dbReference type="SUPFAM" id="SSF53187">
    <property type="entry name" value="Zn-dependent exopeptidases"/>
    <property type="match status" value="1"/>
</dbReference>
<evidence type="ECO:0008006" key="3">
    <source>
        <dbReference type="Google" id="ProtNLM"/>
    </source>
</evidence>
<protein>
    <recommendedName>
        <fullName evidence="3">N-formylglutamate amidohydrolase</fullName>
    </recommendedName>
</protein>
<dbReference type="Gene3D" id="3.40.630.40">
    <property type="entry name" value="Zn-dependent exopeptidases"/>
    <property type="match status" value="1"/>
</dbReference>
<sequence length="295" mass="34183">MPTIQVKGQSISSVSVEDNRPTNDKAEVPLILSFPHSGNQYPDDFGTNPDLPFEILDFPNDKYVDELYKARSELALLSIHANFPRTYIDVNRHQHDIDVDMLSNGEDWYGRIQPTGAKTGTTLFWSKTKEVFNIYARELNNAELKKRLARCFVPYHQLMTYHIEKAYKNHGKVFILDCHSMTQFDSKLRGNKERPEIDISNRSGQSCSPQFTEYVADTYSKLGYDVKINGRFIGGEIVLRYGWPEINQHILQVEIRRDLYMDENSREKKERFEKMQQDCGAALADIKTFVQQIVN</sequence>
<dbReference type="AlphaFoldDB" id="A0A381TEY9"/>
<dbReference type="Pfam" id="PF05013">
    <property type="entry name" value="FGase"/>
    <property type="match status" value="1"/>
</dbReference>
<organism evidence="2">
    <name type="scientific">marine metagenome</name>
    <dbReference type="NCBI Taxonomy" id="408172"/>
    <lineage>
        <taxon>unclassified sequences</taxon>
        <taxon>metagenomes</taxon>
        <taxon>ecological metagenomes</taxon>
    </lineage>
</organism>
<evidence type="ECO:0000256" key="1">
    <source>
        <dbReference type="SAM" id="MobiDB-lite"/>
    </source>
</evidence>
<feature type="region of interest" description="Disordered" evidence="1">
    <location>
        <begin position="1"/>
        <end position="22"/>
    </location>
</feature>
<accession>A0A381TEY9</accession>
<evidence type="ECO:0000313" key="2">
    <source>
        <dbReference type="EMBL" id="SVA13297.1"/>
    </source>
</evidence>
<name>A0A381TEY9_9ZZZZ</name>
<feature type="compositionally biased region" description="Polar residues" evidence="1">
    <location>
        <begin position="1"/>
        <end position="16"/>
    </location>
</feature>
<gene>
    <name evidence="2" type="ORF">METZ01_LOCUS66151</name>
</gene>
<reference evidence="2" key="1">
    <citation type="submission" date="2018-05" db="EMBL/GenBank/DDBJ databases">
        <authorList>
            <person name="Lanie J.A."/>
            <person name="Ng W.-L."/>
            <person name="Kazmierczak K.M."/>
            <person name="Andrzejewski T.M."/>
            <person name="Davidsen T.M."/>
            <person name="Wayne K.J."/>
            <person name="Tettelin H."/>
            <person name="Glass J.I."/>
            <person name="Rusch D."/>
            <person name="Podicherti R."/>
            <person name="Tsui H.-C.T."/>
            <person name="Winkler M.E."/>
        </authorList>
    </citation>
    <scope>NUCLEOTIDE SEQUENCE</scope>
</reference>
<proteinExistence type="predicted"/>
<dbReference type="EMBL" id="UINC01004299">
    <property type="protein sequence ID" value="SVA13297.1"/>
    <property type="molecule type" value="Genomic_DNA"/>
</dbReference>
<dbReference type="InterPro" id="IPR007709">
    <property type="entry name" value="N-FG_amidohydro"/>
</dbReference>